<dbReference type="GO" id="GO:0150079">
    <property type="term" value="P:negative regulation of neuroinflammatory response"/>
    <property type="evidence" value="ECO:0007669"/>
    <property type="project" value="TreeGrafter"/>
</dbReference>
<comment type="caution">
    <text evidence="10">The sequence shown here is derived from an EMBL/GenBank/DDBJ whole genome shotgun (WGS) entry which is preliminary data.</text>
</comment>
<dbReference type="Proteomes" id="UP001356427">
    <property type="component" value="Unassembled WGS sequence"/>
</dbReference>
<dbReference type="CDD" id="cd00185">
    <property type="entry name" value="TNFRSF"/>
    <property type="match status" value="1"/>
</dbReference>
<dbReference type="GO" id="GO:0031643">
    <property type="term" value="P:positive regulation of myelination"/>
    <property type="evidence" value="ECO:0007669"/>
    <property type="project" value="TreeGrafter"/>
</dbReference>
<feature type="compositionally biased region" description="Polar residues" evidence="6">
    <location>
        <begin position="243"/>
        <end position="264"/>
    </location>
</feature>
<proteinExistence type="predicted"/>
<evidence type="ECO:0000313" key="11">
    <source>
        <dbReference type="Proteomes" id="UP001356427"/>
    </source>
</evidence>
<feature type="disulfide bond" evidence="5">
    <location>
        <begin position="56"/>
        <end position="69"/>
    </location>
</feature>
<dbReference type="GO" id="GO:0005031">
    <property type="term" value="F:tumor necrosis factor receptor activity"/>
    <property type="evidence" value="ECO:0007669"/>
    <property type="project" value="TreeGrafter"/>
</dbReference>
<accession>A0AAN8LZB4</accession>
<feature type="repeat" description="TNFR-Cys" evidence="5">
    <location>
        <begin position="39"/>
        <end position="77"/>
    </location>
</feature>
<dbReference type="GO" id="GO:0042129">
    <property type="term" value="P:regulation of T cell proliferation"/>
    <property type="evidence" value="ECO:0007669"/>
    <property type="project" value="TreeGrafter"/>
</dbReference>
<comment type="caution">
    <text evidence="5">Lacks conserved residue(s) required for the propagation of feature annotation.</text>
</comment>
<keyword evidence="1 8" id="KW-0732">Signal</keyword>
<dbReference type="GO" id="GO:0048714">
    <property type="term" value="P:positive regulation of oligodendrocyte differentiation"/>
    <property type="evidence" value="ECO:0007669"/>
    <property type="project" value="TreeGrafter"/>
</dbReference>
<evidence type="ECO:0000256" key="1">
    <source>
        <dbReference type="ARBA" id="ARBA00022729"/>
    </source>
</evidence>
<dbReference type="PROSITE" id="PS00652">
    <property type="entry name" value="TNFR_NGFR_1"/>
    <property type="match status" value="1"/>
</dbReference>
<evidence type="ECO:0000256" key="2">
    <source>
        <dbReference type="ARBA" id="ARBA00022737"/>
    </source>
</evidence>
<dbReference type="InterPro" id="IPR001368">
    <property type="entry name" value="TNFR/NGFR_Cys_rich_reg"/>
</dbReference>
<dbReference type="CDD" id="cd15835">
    <property type="entry name" value="TNFRSF1B_teleost"/>
    <property type="match status" value="1"/>
</dbReference>
<reference evidence="10 11" key="1">
    <citation type="submission" date="2021-04" db="EMBL/GenBank/DDBJ databases">
        <authorList>
            <person name="De Guttry C."/>
            <person name="Zahm M."/>
            <person name="Klopp C."/>
            <person name="Cabau C."/>
            <person name="Louis A."/>
            <person name="Berthelot C."/>
            <person name="Parey E."/>
            <person name="Roest Crollius H."/>
            <person name="Montfort J."/>
            <person name="Robinson-Rechavi M."/>
            <person name="Bucao C."/>
            <person name="Bouchez O."/>
            <person name="Gislard M."/>
            <person name="Lluch J."/>
            <person name="Milhes M."/>
            <person name="Lampietro C."/>
            <person name="Lopez Roques C."/>
            <person name="Donnadieu C."/>
            <person name="Braasch I."/>
            <person name="Desvignes T."/>
            <person name="Postlethwait J."/>
            <person name="Bobe J."/>
            <person name="Wedekind C."/>
            <person name="Guiguen Y."/>
        </authorList>
    </citation>
    <scope>NUCLEOTIDE SEQUENCE [LARGE SCALE GENOMIC DNA]</scope>
    <source>
        <strain evidence="10">Cs_M1</strain>
        <tissue evidence="10">Blood</tissue>
    </source>
</reference>
<dbReference type="InterPro" id="IPR008063">
    <property type="entry name" value="Fas_rcpt"/>
</dbReference>
<evidence type="ECO:0000313" key="10">
    <source>
        <dbReference type="EMBL" id="KAK6321675.1"/>
    </source>
</evidence>
<feature type="domain" description="TNFR-Cys" evidence="9">
    <location>
        <begin position="122"/>
        <end position="164"/>
    </location>
</feature>
<evidence type="ECO:0000256" key="3">
    <source>
        <dbReference type="ARBA" id="ARBA00023157"/>
    </source>
</evidence>
<dbReference type="Gene3D" id="2.10.50.10">
    <property type="entry name" value="Tumor Necrosis Factor Receptor, subunit A, domain 2"/>
    <property type="match status" value="3"/>
</dbReference>
<dbReference type="GO" id="GO:0002724">
    <property type="term" value="P:regulation of T cell cytokine production"/>
    <property type="evidence" value="ECO:0007669"/>
    <property type="project" value="TreeGrafter"/>
</dbReference>
<protein>
    <recommendedName>
        <fullName evidence="9">TNFR-Cys domain-containing protein</fullName>
    </recommendedName>
</protein>
<feature type="disulfide bond" evidence="5">
    <location>
        <begin position="40"/>
        <end position="55"/>
    </location>
</feature>
<dbReference type="GO" id="GO:0043120">
    <property type="term" value="F:tumor necrosis factor binding"/>
    <property type="evidence" value="ECO:0007669"/>
    <property type="project" value="TreeGrafter"/>
</dbReference>
<evidence type="ECO:0000256" key="4">
    <source>
        <dbReference type="ARBA" id="ARBA00023180"/>
    </source>
</evidence>
<dbReference type="GO" id="GO:0097191">
    <property type="term" value="P:extrinsic apoptotic signaling pathway"/>
    <property type="evidence" value="ECO:0007669"/>
    <property type="project" value="TreeGrafter"/>
</dbReference>
<feature type="chain" id="PRO_5042996515" description="TNFR-Cys domain-containing protein" evidence="8">
    <location>
        <begin position="26"/>
        <end position="488"/>
    </location>
</feature>
<sequence>MILRTVRGILTVRILLAIMVKPVENTLYTQPYTPDSDGTCRNKTAEYYNTDVNLCCSKCTSGTRRKVECSSTSDTACEPCPSGQYSGTFNYFPKCFRCPKCLADKGLQYVQKCSRTTKTQCACKTGMYCVLDQHPECQECASYTRCKPGHGVSVEGTAESDVQCAPCPNGTFSDQHSYTQICQHHTDCVCQGRDVLTYGNATSDAVCGPKVSGPLVCIFQTTTPPSPPTTMPPSGTGHTTPSLQSMHMSTLPTNLGSKLTSSPSEPLAIAPTEEKPPGFDLGIVAGAIGGVMFLLLIIGTIIYKKAFTKSIRVSSTEDINGNSEKEAIKFDCDRPMVLQNRSFNTTYQEQRCLLGKGDCSNVSQAETQQEASRTCSGSGCFNSLEGLPIGPAQSTLPQPSIQASTPQPSPQSTSSLASIPLVNVNITVTYPVNIGNGLCSTPTSTHIDLPQADPVAHLSREEEVYVNMPQQEGSKEARTAVQEIGNDV</sequence>
<organism evidence="10 11">
    <name type="scientific">Coregonus suidteri</name>
    <dbReference type="NCBI Taxonomy" id="861788"/>
    <lineage>
        <taxon>Eukaryota</taxon>
        <taxon>Metazoa</taxon>
        <taxon>Chordata</taxon>
        <taxon>Craniata</taxon>
        <taxon>Vertebrata</taxon>
        <taxon>Euteleostomi</taxon>
        <taxon>Actinopterygii</taxon>
        <taxon>Neopterygii</taxon>
        <taxon>Teleostei</taxon>
        <taxon>Protacanthopterygii</taxon>
        <taxon>Salmoniformes</taxon>
        <taxon>Salmonidae</taxon>
        <taxon>Coregoninae</taxon>
        <taxon>Coregonus</taxon>
    </lineage>
</organism>
<dbReference type="PRINTS" id="PR01680">
    <property type="entry name" value="TNFACTORR6"/>
</dbReference>
<gene>
    <name evidence="10" type="ORF">J4Q44_G00086510</name>
</gene>
<name>A0AAN8LZB4_9TELE</name>
<dbReference type="PROSITE" id="PS50050">
    <property type="entry name" value="TNFR_NGFR_2"/>
    <property type="match status" value="3"/>
</dbReference>
<feature type="signal peptide" evidence="8">
    <location>
        <begin position="1"/>
        <end position="25"/>
    </location>
</feature>
<feature type="region of interest" description="Disordered" evidence="6">
    <location>
        <begin position="222"/>
        <end position="275"/>
    </location>
</feature>
<feature type="compositionally biased region" description="Low complexity" evidence="6">
    <location>
        <begin position="232"/>
        <end position="242"/>
    </location>
</feature>
<feature type="domain" description="TNFR-Cys" evidence="9">
    <location>
        <begin position="79"/>
        <end position="121"/>
    </location>
</feature>
<dbReference type="GO" id="GO:0051044">
    <property type="term" value="P:positive regulation of membrane protein ectodomain proteolysis"/>
    <property type="evidence" value="ECO:0007669"/>
    <property type="project" value="TreeGrafter"/>
</dbReference>
<dbReference type="SMART" id="SM00208">
    <property type="entry name" value="TNFR"/>
    <property type="match status" value="4"/>
</dbReference>
<keyword evidence="3 5" id="KW-1015">Disulfide bond</keyword>
<dbReference type="PANTHER" id="PTHR47386">
    <property type="entry name" value="TUMOR NECROSIS FACTOR RECEPTOR SUPERFAMILY MEMBER 1B"/>
    <property type="match status" value="1"/>
</dbReference>
<evidence type="ECO:0000256" key="5">
    <source>
        <dbReference type="PROSITE-ProRule" id="PRU00206"/>
    </source>
</evidence>
<feature type="repeat" description="TNFR-Cys" evidence="5">
    <location>
        <begin position="79"/>
        <end position="121"/>
    </location>
</feature>
<keyword evidence="7" id="KW-0472">Membrane</keyword>
<evidence type="ECO:0000256" key="7">
    <source>
        <dbReference type="SAM" id="Phobius"/>
    </source>
</evidence>
<evidence type="ECO:0000259" key="9">
    <source>
        <dbReference type="PROSITE" id="PS50050"/>
    </source>
</evidence>
<dbReference type="GO" id="GO:0016020">
    <property type="term" value="C:membrane"/>
    <property type="evidence" value="ECO:0007669"/>
    <property type="project" value="InterPro"/>
</dbReference>
<dbReference type="AlphaFoldDB" id="A0AAN8LZB4"/>
<dbReference type="PANTHER" id="PTHR47386:SF1">
    <property type="entry name" value="TUMOR NECROSIS FACTOR RECEPTOR SUPERFAMILY MEMBER 1B"/>
    <property type="match status" value="1"/>
</dbReference>
<feature type="compositionally biased region" description="Low complexity" evidence="6">
    <location>
        <begin position="397"/>
        <end position="416"/>
    </location>
</feature>
<keyword evidence="7" id="KW-1133">Transmembrane helix</keyword>
<feature type="disulfide bond" evidence="5">
    <location>
        <begin position="59"/>
        <end position="77"/>
    </location>
</feature>
<dbReference type="EMBL" id="JAGTTL010000006">
    <property type="protein sequence ID" value="KAK6321675.1"/>
    <property type="molecule type" value="Genomic_DNA"/>
</dbReference>
<keyword evidence="11" id="KW-1185">Reference proteome</keyword>
<dbReference type="SUPFAM" id="SSF57586">
    <property type="entry name" value="TNF receptor-like"/>
    <property type="match status" value="2"/>
</dbReference>
<evidence type="ECO:0000256" key="8">
    <source>
        <dbReference type="SAM" id="SignalP"/>
    </source>
</evidence>
<dbReference type="Pfam" id="PF00020">
    <property type="entry name" value="TNFR_c6"/>
    <property type="match status" value="1"/>
</dbReference>
<feature type="region of interest" description="Disordered" evidence="6">
    <location>
        <begin position="391"/>
        <end position="416"/>
    </location>
</feature>
<keyword evidence="4" id="KW-0325">Glycoprotein</keyword>
<feature type="disulfide bond" evidence="5">
    <location>
        <begin position="80"/>
        <end position="95"/>
    </location>
</feature>
<dbReference type="GO" id="GO:0008630">
    <property type="term" value="P:intrinsic apoptotic signaling pathway in response to DNA damage"/>
    <property type="evidence" value="ECO:0007669"/>
    <property type="project" value="TreeGrafter"/>
</dbReference>
<dbReference type="InterPro" id="IPR051670">
    <property type="entry name" value="TNF_chemokine_rcpt-like"/>
</dbReference>
<evidence type="ECO:0000256" key="6">
    <source>
        <dbReference type="SAM" id="MobiDB-lite"/>
    </source>
</evidence>
<keyword evidence="7" id="KW-0812">Transmembrane</keyword>
<feature type="repeat" description="TNFR-Cys" evidence="5">
    <location>
        <begin position="122"/>
        <end position="164"/>
    </location>
</feature>
<keyword evidence="2" id="KW-0677">Repeat</keyword>
<dbReference type="GO" id="GO:0006955">
    <property type="term" value="P:immune response"/>
    <property type="evidence" value="ECO:0007669"/>
    <property type="project" value="InterPro"/>
</dbReference>
<feature type="transmembrane region" description="Helical" evidence="7">
    <location>
        <begin position="281"/>
        <end position="303"/>
    </location>
</feature>
<feature type="domain" description="TNFR-Cys" evidence="9">
    <location>
        <begin position="39"/>
        <end position="77"/>
    </location>
</feature>
<feature type="disulfide bond" evidence="5">
    <location>
        <begin position="146"/>
        <end position="164"/>
    </location>
</feature>